<dbReference type="SUPFAM" id="SSF53850">
    <property type="entry name" value="Periplasmic binding protein-like II"/>
    <property type="match status" value="1"/>
</dbReference>
<gene>
    <name evidence="3" type="ORF">DZC75_12165</name>
</gene>
<keyword evidence="4" id="KW-1185">Reference proteome</keyword>
<dbReference type="InterPro" id="IPR005770">
    <property type="entry name" value="PhnD"/>
</dbReference>
<dbReference type="NCBIfam" id="TIGR01098">
    <property type="entry name" value="3A0109s03R"/>
    <property type="match status" value="1"/>
</dbReference>
<dbReference type="RefSeq" id="WP_116888439.1">
    <property type="nucleotide sequence ID" value="NZ_CP031641.1"/>
</dbReference>
<dbReference type="PANTHER" id="PTHR35841">
    <property type="entry name" value="PHOSPHONATES-BINDING PERIPLASMIC PROTEIN"/>
    <property type="match status" value="1"/>
</dbReference>
<evidence type="ECO:0000313" key="3">
    <source>
        <dbReference type="EMBL" id="AXO88712.1"/>
    </source>
</evidence>
<name>A0AAI8PBS3_9PSED</name>
<accession>A0AAI8PBS3</accession>
<dbReference type="PANTHER" id="PTHR35841:SF1">
    <property type="entry name" value="PHOSPHONATES-BINDING PERIPLASMIC PROTEIN"/>
    <property type="match status" value="1"/>
</dbReference>
<reference evidence="3 4" key="1">
    <citation type="submission" date="2018-08" db="EMBL/GenBank/DDBJ databases">
        <authorList>
            <person name="Lee Y."/>
            <person name="Kakembo D."/>
        </authorList>
    </citation>
    <scope>NUCLEOTIDE SEQUENCE [LARGE SCALE GENOMIC DNA]</scope>
    <source>
        <strain evidence="3 4">JBCS1880</strain>
    </source>
</reference>
<dbReference type="GO" id="GO:0055085">
    <property type="term" value="P:transmembrane transport"/>
    <property type="evidence" value="ECO:0007669"/>
    <property type="project" value="InterPro"/>
</dbReference>
<dbReference type="AlphaFoldDB" id="A0AAI8PBS3"/>
<evidence type="ECO:0000313" key="4">
    <source>
        <dbReference type="Proteomes" id="UP000258127"/>
    </source>
</evidence>
<dbReference type="GO" id="GO:0043190">
    <property type="term" value="C:ATP-binding cassette (ABC) transporter complex"/>
    <property type="evidence" value="ECO:0007669"/>
    <property type="project" value="InterPro"/>
</dbReference>
<dbReference type="Pfam" id="PF12974">
    <property type="entry name" value="Phosphonate-bd"/>
    <property type="match status" value="1"/>
</dbReference>
<protein>
    <submittedName>
        <fullName evidence="3">Phosphate/phosphite/phosphonate ABC transporter substrate-binding protein</fullName>
    </submittedName>
</protein>
<comment type="similarity">
    <text evidence="1">Belongs to the phosphate/phosphite/phosphonate binding protein family.</text>
</comment>
<organism evidence="3 4">
    <name type="scientific">Pseudomonas parafulva</name>
    <dbReference type="NCBI Taxonomy" id="157782"/>
    <lineage>
        <taxon>Bacteria</taxon>
        <taxon>Pseudomonadati</taxon>
        <taxon>Pseudomonadota</taxon>
        <taxon>Gammaproteobacteria</taxon>
        <taxon>Pseudomonadales</taxon>
        <taxon>Pseudomonadaceae</taxon>
        <taxon>Pseudomonas</taxon>
    </lineage>
</organism>
<evidence type="ECO:0000256" key="2">
    <source>
        <dbReference type="ARBA" id="ARBA00022729"/>
    </source>
</evidence>
<dbReference type="EMBL" id="CP031641">
    <property type="protein sequence ID" value="AXO88712.1"/>
    <property type="molecule type" value="Genomic_DNA"/>
</dbReference>
<evidence type="ECO:0000256" key="1">
    <source>
        <dbReference type="ARBA" id="ARBA00007162"/>
    </source>
</evidence>
<keyword evidence="2" id="KW-0732">Signal</keyword>
<dbReference type="CDD" id="cd01071">
    <property type="entry name" value="PBP2_PhnD_like"/>
    <property type="match status" value="1"/>
</dbReference>
<proteinExistence type="inferred from homology"/>
<dbReference type="Proteomes" id="UP000258127">
    <property type="component" value="Chromosome"/>
</dbReference>
<dbReference type="Gene3D" id="3.40.190.10">
    <property type="entry name" value="Periplasmic binding protein-like II"/>
    <property type="match status" value="2"/>
</dbReference>
<sequence>MRILKAFTLLALLMLPVTLLADCAERTLRLAVIPMYSAELMLEQHQPLLQHLSEVTGLPVELVVASSYEAVVDAIVSGGADLARLGPAAYVLAHRSDPRVEAFATFALKAGPYTAAGSQYQSLLLTRADGPAQFAQLRGKRVALSDPASTSGSLVPSVEFAGRVNTPLRDYFGALVYAGTHDKALDALLEGRVEAAFVASERADAYLARHALKPEAFQVLWRSAPIPYDPYVLSAHLCPALKARIRQAMLADPQALAAFVRSQDASALVVIGPGAYTGLEQVMEQALKAR</sequence>